<organism evidence="3 4">
    <name type="scientific">Archangium gephyra</name>
    <dbReference type="NCBI Taxonomy" id="48"/>
    <lineage>
        <taxon>Bacteria</taxon>
        <taxon>Pseudomonadati</taxon>
        <taxon>Myxococcota</taxon>
        <taxon>Myxococcia</taxon>
        <taxon>Myxococcales</taxon>
        <taxon>Cystobacterineae</taxon>
        <taxon>Archangiaceae</taxon>
        <taxon>Archangium</taxon>
    </lineage>
</organism>
<sequence length="372" mass="40174">MTSRLSLLLILCLTACPSPSRRARPESKATRANMGLPGPNAAPPERLRMHVIDVGQGSATLFEFPCAAVLVDTGGESSSQFESNRALKAYLEGFFARRTDLNRTFAAVFITHPHIDHTRGLPFVMKDFTVSHLITNGRPRGVDGAVLESGGEQQENAEKEAAKRGALRTISRTEVESSVGLTDAHIDPVACEGVDPVMSVLWGGLEHNSEGWEPRVYANANNHSLVVKIDVGGHPVLVTGDLEVEAIHSLLAMHGTVLNSDVFLVGHHGSHNGTTMGLVKTISPCMAVVSMGAENRHEDWTAWAYGHPRKAAVQTVTSDLGCSRPARDVQVGLGQRRFEGFTVKTALYGTGWEGTVVLEQSERGTWKAVTER</sequence>
<comment type="caution">
    <text evidence="3">The sequence shown here is derived from an EMBL/GenBank/DDBJ whole genome shotgun (WGS) entry which is preliminary data.</text>
</comment>
<dbReference type="InterPro" id="IPR035681">
    <property type="entry name" value="ComA-like_MBL"/>
</dbReference>
<gene>
    <name evidence="3" type="ORF">DI536_30430</name>
</gene>
<evidence type="ECO:0000313" key="3">
    <source>
        <dbReference type="EMBL" id="PZR06389.1"/>
    </source>
</evidence>
<dbReference type="EMBL" id="QFQP01000038">
    <property type="protein sequence ID" value="PZR06389.1"/>
    <property type="molecule type" value="Genomic_DNA"/>
</dbReference>
<feature type="region of interest" description="Disordered" evidence="1">
    <location>
        <begin position="19"/>
        <end position="42"/>
    </location>
</feature>
<dbReference type="SUPFAM" id="SSF56281">
    <property type="entry name" value="Metallo-hydrolase/oxidoreductase"/>
    <property type="match status" value="1"/>
</dbReference>
<dbReference type="Pfam" id="PF00753">
    <property type="entry name" value="Lactamase_B"/>
    <property type="match status" value="1"/>
</dbReference>
<dbReference type="PANTHER" id="PTHR30619:SF1">
    <property type="entry name" value="RECOMBINATION PROTEIN 2"/>
    <property type="match status" value="1"/>
</dbReference>
<dbReference type="AlphaFoldDB" id="A0A2W5SSY7"/>
<name>A0A2W5SSY7_9BACT</name>
<dbReference type="CDD" id="cd07731">
    <property type="entry name" value="ComA-like_MBL-fold"/>
    <property type="match status" value="1"/>
</dbReference>
<evidence type="ECO:0000313" key="4">
    <source>
        <dbReference type="Proteomes" id="UP000249061"/>
    </source>
</evidence>
<dbReference type="Proteomes" id="UP000249061">
    <property type="component" value="Unassembled WGS sequence"/>
</dbReference>
<reference evidence="3 4" key="1">
    <citation type="submission" date="2017-08" db="EMBL/GenBank/DDBJ databases">
        <title>Infants hospitalized years apart are colonized by the same room-sourced microbial strains.</title>
        <authorList>
            <person name="Brooks B."/>
            <person name="Olm M.R."/>
            <person name="Firek B.A."/>
            <person name="Baker R."/>
            <person name="Thomas B.C."/>
            <person name="Morowitz M.J."/>
            <person name="Banfield J.F."/>
        </authorList>
    </citation>
    <scope>NUCLEOTIDE SEQUENCE [LARGE SCALE GENOMIC DNA]</scope>
    <source>
        <strain evidence="3">S2_003_000_R2_14</strain>
    </source>
</reference>
<dbReference type="InterPro" id="IPR052159">
    <property type="entry name" value="Competence_DNA_uptake"/>
</dbReference>
<dbReference type="InterPro" id="IPR001279">
    <property type="entry name" value="Metallo-B-lactamas"/>
</dbReference>
<evidence type="ECO:0000259" key="2">
    <source>
        <dbReference type="Pfam" id="PF00753"/>
    </source>
</evidence>
<proteinExistence type="predicted"/>
<protein>
    <recommendedName>
        <fullName evidence="2">Metallo-beta-lactamase domain-containing protein</fullName>
    </recommendedName>
</protein>
<evidence type="ECO:0000256" key="1">
    <source>
        <dbReference type="SAM" id="MobiDB-lite"/>
    </source>
</evidence>
<dbReference type="PANTHER" id="PTHR30619">
    <property type="entry name" value="DNA INTERNALIZATION/COMPETENCE PROTEIN COMEC/REC2"/>
    <property type="match status" value="1"/>
</dbReference>
<accession>A0A2W5SSY7</accession>
<dbReference type="InterPro" id="IPR036866">
    <property type="entry name" value="RibonucZ/Hydroxyglut_hydro"/>
</dbReference>
<dbReference type="Gene3D" id="3.60.15.10">
    <property type="entry name" value="Ribonuclease Z/Hydroxyacylglutathione hydrolase-like"/>
    <property type="match status" value="1"/>
</dbReference>
<feature type="domain" description="Metallo-beta-lactamase" evidence="2">
    <location>
        <begin position="53"/>
        <end position="275"/>
    </location>
</feature>